<dbReference type="Proteomes" id="UP000269396">
    <property type="component" value="Unassembled WGS sequence"/>
</dbReference>
<dbReference type="EMBL" id="UZAL01030640">
    <property type="protein sequence ID" value="VDP54833.1"/>
    <property type="molecule type" value="Genomic_DNA"/>
</dbReference>
<name>A0A183P830_9TREM</name>
<reference evidence="1 2" key="1">
    <citation type="submission" date="2018-11" db="EMBL/GenBank/DDBJ databases">
        <authorList>
            <consortium name="Pathogen Informatics"/>
        </authorList>
    </citation>
    <scope>NUCLEOTIDE SEQUENCE [LARGE SCALE GENOMIC DNA]</scope>
    <source>
        <strain>Denwood</strain>
        <strain evidence="2">Zambia</strain>
    </source>
</reference>
<dbReference type="AlphaFoldDB" id="A0A183P830"/>
<protein>
    <submittedName>
        <fullName evidence="1">Uncharacterized protein</fullName>
    </submittedName>
</protein>
<dbReference type="STRING" id="31246.A0A183P830"/>
<evidence type="ECO:0000313" key="2">
    <source>
        <dbReference type="Proteomes" id="UP000269396"/>
    </source>
</evidence>
<accession>A0A183P830</accession>
<sequence length="206" mass="23908">MSLFHLWLETCKQYTLSTRQEVEIKFVRYYSKLRQCDNHINESERFHNTIQNHIITNNNNSDNNTERKIPALLTLPKDSEESQQILDRYSPQISKSEFDDNDWDVEQPAEKLLNSSSNKEPSIPSTMATTNTHITDQLVTGKVNDGNKEHLVKKYRSVQTSGWYIFRNCFGLCCFKPVSCSSPSCLVIHYFLIINNTLNTLFCNSE</sequence>
<organism evidence="1 2">
    <name type="scientific">Schistosoma mattheei</name>
    <dbReference type="NCBI Taxonomy" id="31246"/>
    <lineage>
        <taxon>Eukaryota</taxon>
        <taxon>Metazoa</taxon>
        <taxon>Spiralia</taxon>
        <taxon>Lophotrochozoa</taxon>
        <taxon>Platyhelminthes</taxon>
        <taxon>Trematoda</taxon>
        <taxon>Digenea</taxon>
        <taxon>Strigeidida</taxon>
        <taxon>Schistosomatoidea</taxon>
        <taxon>Schistosomatidae</taxon>
        <taxon>Schistosoma</taxon>
    </lineage>
</organism>
<gene>
    <name evidence="1" type="ORF">SMTD_LOCUS10516</name>
</gene>
<evidence type="ECO:0000313" key="1">
    <source>
        <dbReference type="EMBL" id="VDP54833.1"/>
    </source>
</evidence>
<keyword evidence="2" id="KW-1185">Reference proteome</keyword>
<proteinExistence type="predicted"/>